<comment type="caution">
    <text evidence="2">The sequence shown here is derived from an EMBL/GenBank/DDBJ whole genome shotgun (WGS) entry which is preliminary data.</text>
</comment>
<dbReference type="RefSeq" id="WP_048696189.1">
    <property type="nucleotide sequence ID" value="NZ_HG764815.1"/>
</dbReference>
<feature type="domain" description="PhnB-like" evidence="1">
    <location>
        <begin position="3"/>
        <end position="128"/>
    </location>
</feature>
<dbReference type="AlphaFoldDB" id="W6K4U3"/>
<gene>
    <name evidence="2" type="ORF">BN11_850002</name>
</gene>
<evidence type="ECO:0000259" key="1">
    <source>
        <dbReference type="Pfam" id="PF06983"/>
    </source>
</evidence>
<proteinExistence type="predicted"/>
<dbReference type="PANTHER" id="PTHR33990:SF1">
    <property type="entry name" value="PROTEIN YJDN"/>
    <property type="match status" value="1"/>
</dbReference>
<dbReference type="InterPro" id="IPR028973">
    <property type="entry name" value="PhnB-like"/>
</dbReference>
<dbReference type="InterPro" id="IPR029068">
    <property type="entry name" value="Glyas_Bleomycin-R_OHBP_Dase"/>
</dbReference>
<protein>
    <recommendedName>
        <fullName evidence="1">PhnB-like domain-containing protein</fullName>
    </recommendedName>
</protein>
<dbReference type="Proteomes" id="UP000035763">
    <property type="component" value="Unassembled WGS sequence"/>
</dbReference>
<reference evidence="2 3" key="1">
    <citation type="journal article" date="2013" name="ISME J.">
        <title>A metabolic model for members of the genus Tetrasphaera involved in enhanced biological phosphorus removal.</title>
        <authorList>
            <person name="Kristiansen R."/>
            <person name="Nguyen H.T.T."/>
            <person name="Saunders A.M."/>
            <person name="Nielsen J.L."/>
            <person name="Wimmer R."/>
            <person name="Le V.Q."/>
            <person name="McIlroy S.J."/>
            <person name="Petrovski S."/>
            <person name="Seviour R.J."/>
            <person name="Calteau A."/>
            <person name="Nielsen K.L."/>
            <person name="Nielsen P.H."/>
        </authorList>
    </citation>
    <scope>NUCLEOTIDE SEQUENCE [LARGE SCALE GENOMIC DNA]</scope>
    <source>
        <strain evidence="2 3">Ben110</strain>
    </source>
</reference>
<dbReference type="CDD" id="cd06588">
    <property type="entry name" value="PhnB_like"/>
    <property type="match status" value="1"/>
</dbReference>
<dbReference type="STRING" id="1193182.BN11_850002"/>
<evidence type="ECO:0000313" key="3">
    <source>
        <dbReference type="Proteomes" id="UP000035763"/>
    </source>
</evidence>
<sequence length="139" mass="14836">MAKLNPYLTFDGTARAAIEFYAAVFGGHVKVTTFDEFGDPGNHGVMHAQLDTLEGFTLMASDLPPGGGADHVVGTNVAVSLSGMEADLLREYWHRLSSGATVTLPLEKQMWGDEFGMLIDRFGVHWMVNIAAAPAAAAP</sequence>
<name>W6K4U3_9MICO</name>
<keyword evidence="3" id="KW-1185">Reference proteome</keyword>
<dbReference type="OrthoDB" id="9795306at2"/>
<evidence type="ECO:0000313" key="2">
    <source>
        <dbReference type="EMBL" id="CCH75614.1"/>
    </source>
</evidence>
<dbReference type="PANTHER" id="PTHR33990">
    <property type="entry name" value="PROTEIN YJDN-RELATED"/>
    <property type="match status" value="1"/>
</dbReference>
<dbReference type="Gene3D" id="3.10.180.10">
    <property type="entry name" value="2,3-Dihydroxybiphenyl 1,2-Dioxygenase, domain 1"/>
    <property type="match status" value="1"/>
</dbReference>
<dbReference type="Pfam" id="PF06983">
    <property type="entry name" value="3-dmu-9_3-mt"/>
    <property type="match status" value="1"/>
</dbReference>
<dbReference type="EMBL" id="CAJA01000513">
    <property type="protein sequence ID" value="CCH75614.1"/>
    <property type="molecule type" value="Genomic_DNA"/>
</dbReference>
<accession>W6K4U3</accession>
<dbReference type="SUPFAM" id="SSF54593">
    <property type="entry name" value="Glyoxalase/Bleomycin resistance protein/Dihydroxybiphenyl dioxygenase"/>
    <property type="match status" value="1"/>
</dbReference>
<organism evidence="2 3">
    <name type="scientific">Nostocoides australiense Ben110</name>
    <dbReference type="NCBI Taxonomy" id="1193182"/>
    <lineage>
        <taxon>Bacteria</taxon>
        <taxon>Bacillati</taxon>
        <taxon>Actinomycetota</taxon>
        <taxon>Actinomycetes</taxon>
        <taxon>Micrococcales</taxon>
        <taxon>Intrasporangiaceae</taxon>
        <taxon>Nostocoides</taxon>
    </lineage>
</organism>